<proteinExistence type="predicted"/>
<dbReference type="Proteomes" id="UP000193781">
    <property type="component" value="Unassembled WGS sequence"/>
</dbReference>
<evidence type="ECO:0000313" key="1">
    <source>
        <dbReference type="EMBL" id="ORW20785.1"/>
    </source>
</evidence>
<gene>
    <name evidence="1" type="ORF">AWC17_07220</name>
</gene>
<protein>
    <submittedName>
        <fullName evidence="1">Uncharacterized protein</fullName>
    </submittedName>
</protein>
<dbReference type="AlphaFoldDB" id="A0A0F5NDP3"/>
<sequence>MAEYGEPEMAIDIDGRQEHDGSYTRLISIYLAHDGASLTSTGARRLAALLVEAADEFDRLNQE</sequence>
<organism evidence="1 2">
    <name type="scientific">Mycobacterium nebraskense</name>
    <dbReference type="NCBI Taxonomy" id="244292"/>
    <lineage>
        <taxon>Bacteria</taxon>
        <taxon>Bacillati</taxon>
        <taxon>Actinomycetota</taxon>
        <taxon>Actinomycetes</taxon>
        <taxon>Mycobacteriales</taxon>
        <taxon>Mycobacteriaceae</taxon>
        <taxon>Mycobacterium</taxon>
    </lineage>
</organism>
<reference evidence="1 2" key="1">
    <citation type="submission" date="2016-01" db="EMBL/GenBank/DDBJ databases">
        <title>The new phylogeny of the genus Mycobacterium.</title>
        <authorList>
            <person name="Tarcisio F."/>
            <person name="Conor M."/>
            <person name="Antonella G."/>
            <person name="Elisabetta G."/>
            <person name="Giulia F.S."/>
            <person name="Sara T."/>
            <person name="Anna F."/>
            <person name="Clotilde B."/>
            <person name="Roberto B."/>
            <person name="Veronica D.S."/>
            <person name="Fabio R."/>
            <person name="Monica P."/>
            <person name="Olivier J."/>
            <person name="Enrico T."/>
            <person name="Nicola S."/>
        </authorList>
    </citation>
    <scope>NUCLEOTIDE SEQUENCE [LARGE SCALE GENOMIC DNA]</scope>
    <source>
        <strain evidence="1 2">DSM 44803</strain>
    </source>
</reference>
<evidence type="ECO:0000313" key="2">
    <source>
        <dbReference type="Proteomes" id="UP000193781"/>
    </source>
</evidence>
<comment type="caution">
    <text evidence="1">The sequence shown here is derived from an EMBL/GenBank/DDBJ whole genome shotgun (WGS) entry which is preliminary data.</text>
</comment>
<keyword evidence="2" id="KW-1185">Reference proteome</keyword>
<dbReference type="EMBL" id="LQPH01000129">
    <property type="protein sequence ID" value="ORW20785.1"/>
    <property type="molecule type" value="Genomic_DNA"/>
</dbReference>
<dbReference type="RefSeq" id="WP_046183545.1">
    <property type="nucleotide sequence ID" value="NZ_JACKSS010000102.1"/>
</dbReference>
<accession>A0A0F5NDP3</accession>
<name>A0A0F5NDP3_9MYCO</name>